<name>A0A8T1DU95_9STRA</name>
<protein>
    <submittedName>
        <fullName evidence="1">Uncharacterized protein</fullName>
    </submittedName>
</protein>
<gene>
    <name evidence="1" type="ORF">PC117_g9170</name>
</gene>
<evidence type="ECO:0000313" key="1">
    <source>
        <dbReference type="EMBL" id="KAG2944176.1"/>
    </source>
</evidence>
<dbReference type="AlphaFoldDB" id="A0A8T1DU95"/>
<reference evidence="1" key="1">
    <citation type="submission" date="2018-10" db="EMBL/GenBank/DDBJ databases">
        <title>Effector identification in a new, highly contiguous assembly of the strawberry crown rot pathogen Phytophthora cactorum.</title>
        <authorList>
            <person name="Armitage A.D."/>
            <person name="Nellist C.F."/>
            <person name="Bates H."/>
            <person name="Vickerstaff R.J."/>
            <person name="Harrison R.J."/>
        </authorList>
    </citation>
    <scope>NUCLEOTIDE SEQUENCE</scope>
    <source>
        <strain evidence="1">4040</strain>
    </source>
</reference>
<dbReference type="Proteomes" id="UP000736787">
    <property type="component" value="Unassembled WGS sequence"/>
</dbReference>
<proteinExistence type="predicted"/>
<evidence type="ECO:0000313" key="2">
    <source>
        <dbReference type="Proteomes" id="UP000736787"/>
    </source>
</evidence>
<dbReference type="VEuPathDB" id="FungiDB:PC110_g23062"/>
<sequence length="193" mass="22860">MRRYPRRPSFTLTQDCTESRLPSSRSSTLTYQHNAHIDFTELEREVTRETGLRLFVMKRQKKKEYWQFIRLLAKDDCDVSDKKLTNADAKKAYCLKCKSIMDFKIGNHYAKEHMEQYHPNDLESFIQNKEHGTDTQQDNAASRSRKRSRAQLDDSGKVIPIRAITKEQQKHVDRLLAKWVACHFRRLVIVEDE</sequence>
<comment type="caution">
    <text evidence="1">The sequence shown here is derived from an EMBL/GenBank/DDBJ whole genome shotgun (WGS) entry which is preliminary data.</text>
</comment>
<dbReference type="EMBL" id="RCMK01000206">
    <property type="protein sequence ID" value="KAG2944176.1"/>
    <property type="molecule type" value="Genomic_DNA"/>
</dbReference>
<accession>A0A8T1DU95</accession>
<organism evidence="1 2">
    <name type="scientific">Phytophthora cactorum</name>
    <dbReference type="NCBI Taxonomy" id="29920"/>
    <lineage>
        <taxon>Eukaryota</taxon>
        <taxon>Sar</taxon>
        <taxon>Stramenopiles</taxon>
        <taxon>Oomycota</taxon>
        <taxon>Peronosporomycetes</taxon>
        <taxon>Peronosporales</taxon>
        <taxon>Peronosporaceae</taxon>
        <taxon>Phytophthora</taxon>
    </lineage>
</organism>